<dbReference type="eggNOG" id="COG1289">
    <property type="taxonomic scope" value="Bacteria"/>
</dbReference>
<evidence type="ECO:0000313" key="10">
    <source>
        <dbReference type="EMBL" id="AFE06236.1"/>
    </source>
</evidence>
<protein>
    <submittedName>
        <fullName evidence="10">Uncharacterized protein</fullName>
    </submittedName>
</protein>
<feature type="transmembrane region" description="Helical" evidence="7">
    <location>
        <begin position="160"/>
        <end position="178"/>
    </location>
</feature>
<accession>H8MST6</accession>
<reference evidence="10 11" key="1">
    <citation type="journal article" date="2012" name="J. Bacteriol.">
        <title>Complete Genome Sequence of the Fruiting Myxobacterium Corallococcus coralloides DSM 2259.</title>
        <authorList>
            <person name="Huntley S."/>
            <person name="Zhang Y."/>
            <person name="Treuner-Lange A."/>
            <person name="Kneip S."/>
            <person name="Sensen C.W."/>
            <person name="Sogaard-Andersen L."/>
        </authorList>
    </citation>
    <scope>NUCLEOTIDE SEQUENCE [LARGE SCALE GENOMIC DNA]</scope>
    <source>
        <strain evidence="11">ATCC 25202 / DSM 2259 / NBRC 100086 / M2</strain>
    </source>
</reference>
<keyword evidence="11" id="KW-1185">Reference proteome</keyword>
<dbReference type="InterPro" id="IPR032692">
    <property type="entry name" value="YccS_N"/>
</dbReference>
<feature type="domain" description="Integral membrane bound transporter" evidence="9">
    <location>
        <begin position="424"/>
        <end position="545"/>
    </location>
</feature>
<dbReference type="KEGG" id="ccx:COCOR_05183"/>
<comment type="subcellular location">
    <subcellularLocation>
        <location evidence="1">Cell membrane</location>
        <topology evidence="1">Multi-pass membrane protein</topology>
    </subcellularLocation>
</comment>
<dbReference type="STRING" id="1144275.COCOR_05183"/>
<dbReference type="HOGENOM" id="CLU_013315_2_0_7"/>
<dbReference type="InParanoid" id="H8MST6"/>
<evidence type="ECO:0000256" key="2">
    <source>
        <dbReference type="ARBA" id="ARBA00022475"/>
    </source>
</evidence>
<dbReference type="PANTHER" id="PTHR30509:SF9">
    <property type="entry name" value="MULTIDRUG RESISTANCE PROTEIN MDTO"/>
    <property type="match status" value="1"/>
</dbReference>
<sequence length="755" mass="80348">MARPGALLYGGGVLHRQFLDHAKAVARFAPVRPAVKAGLRAALAFFVPTVVGTALNLPGALWLAVGGFNTSFVDKGGSYHARFRAMGGTALAAAVSAVLGGLAGMHPALAIPATLLWVTAWSFAGVYGAAANLTGNIAATTFVIALGLPAGSVVNALESGAAVLVGSAWAMMLSLVLWPIRPYRPARKAVAACFDAVADYAEGLSRTVQGAREDAWQALIQEQHGRIRETLELARTTLAATRQGRVERGRGERLLVLLESADAMFMGLIALGEQLESLGPPVSGPVGDPRAAVAVALLDCANTARDLVRLVEQEGRSRRPQPEWDGRALKDAVGDLDARGLVTRLERARLTDIARLLTGMRERADVALDTACRLAGPLTETPPPARALAEESHTSLMDPVRAHLTLDSEVLRHALRVGITTTAAVYIASVFRPNHGYWVTITVLTIMQPYTGPTFLKALQRVLGTVVGGLLAIAVASWLQNPHAMMGLLFCTAALCVSLIPLNYGLFTIFATLTFVLLAEMGSGDWTLAPVRIVNTLIGGALALAGTFFLWQRSEEQRFPAQLADALRADREFFDVLSRGWKQGGTPDATALAEARRKLGLATINAETSFQRLLNEPRWRTEAVEPLMTLLAFTRRFAAVCTLLASRPSVPSTSGVQEALSRFARAMDASMEDLADAVHHGRPPKPLPAFDALIGWNVPTPDAAGAAMGAEAPLLQSQLERLVRQLTVLHTAATRRLEALPTASSQAQPSTINGP</sequence>
<evidence type="ECO:0000256" key="6">
    <source>
        <dbReference type="ARBA" id="ARBA00043993"/>
    </source>
</evidence>
<feature type="transmembrane region" description="Helical" evidence="7">
    <location>
        <begin position="531"/>
        <end position="551"/>
    </location>
</feature>
<dbReference type="EMBL" id="CP003389">
    <property type="protein sequence ID" value="AFE06236.1"/>
    <property type="molecule type" value="Genomic_DNA"/>
</dbReference>
<organism evidence="10 11">
    <name type="scientific">Corallococcus coralloides (strain ATCC 25202 / DSM 2259 / NBRC 100086 / M2)</name>
    <name type="common">Myxococcus coralloides</name>
    <dbReference type="NCBI Taxonomy" id="1144275"/>
    <lineage>
        <taxon>Bacteria</taxon>
        <taxon>Pseudomonadati</taxon>
        <taxon>Myxococcota</taxon>
        <taxon>Myxococcia</taxon>
        <taxon>Myxococcales</taxon>
        <taxon>Cystobacterineae</taxon>
        <taxon>Myxococcaceae</taxon>
        <taxon>Corallococcus</taxon>
    </lineage>
</organism>
<comment type="similarity">
    <text evidence="6">Belongs to the YccS/YhfK family.</text>
</comment>
<evidence type="ECO:0000259" key="8">
    <source>
        <dbReference type="Pfam" id="PF12805"/>
    </source>
</evidence>
<keyword evidence="2" id="KW-1003">Cell membrane</keyword>
<evidence type="ECO:0000256" key="3">
    <source>
        <dbReference type="ARBA" id="ARBA00022692"/>
    </source>
</evidence>
<dbReference type="AlphaFoldDB" id="H8MST6"/>
<evidence type="ECO:0000256" key="4">
    <source>
        <dbReference type="ARBA" id="ARBA00022989"/>
    </source>
</evidence>
<dbReference type="GO" id="GO:0005886">
    <property type="term" value="C:plasma membrane"/>
    <property type="evidence" value="ECO:0007669"/>
    <property type="project" value="UniProtKB-SubCell"/>
</dbReference>
<feature type="domain" description="Integral membrane protein YccS N-terminal" evidence="8">
    <location>
        <begin position="89"/>
        <end position="247"/>
    </location>
</feature>
<evidence type="ECO:0000313" key="11">
    <source>
        <dbReference type="Proteomes" id="UP000007587"/>
    </source>
</evidence>
<dbReference type="Proteomes" id="UP000007587">
    <property type="component" value="Chromosome"/>
</dbReference>
<dbReference type="InterPro" id="IPR049453">
    <property type="entry name" value="Memb_transporter_dom"/>
</dbReference>
<evidence type="ECO:0000259" key="9">
    <source>
        <dbReference type="Pfam" id="PF13515"/>
    </source>
</evidence>
<dbReference type="Pfam" id="PF13515">
    <property type="entry name" value="FUSC_2"/>
    <property type="match status" value="1"/>
</dbReference>
<dbReference type="Pfam" id="PF12805">
    <property type="entry name" value="FUSC-like"/>
    <property type="match status" value="1"/>
</dbReference>
<keyword evidence="4 7" id="KW-1133">Transmembrane helix</keyword>
<evidence type="ECO:0000256" key="1">
    <source>
        <dbReference type="ARBA" id="ARBA00004651"/>
    </source>
</evidence>
<dbReference type="PANTHER" id="PTHR30509">
    <property type="entry name" value="P-HYDROXYBENZOIC ACID EFFLUX PUMP SUBUNIT-RELATED"/>
    <property type="match status" value="1"/>
</dbReference>
<keyword evidence="3 7" id="KW-0812">Transmembrane</keyword>
<proteinExistence type="inferred from homology"/>
<feature type="transmembrane region" description="Helical" evidence="7">
    <location>
        <begin position="85"/>
        <end position="103"/>
    </location>
</feature>
<evidence type="ECO:0000256" key="5">
    <source>
        <dbReference type="ARBA" id="ARBA00023136"/>
    </source>
</evidence>
<dbReference type="FunCoup" id="H8MST6">
    <property type="interactions" value="21"/>
</dbReference>
<feature type="transmembrane region" description="Helical" evidence="7">
    <location>
        <begin position="486"/>
        <end position="519"/>
    </location>
</feature>
<feature type="transmembrane region" description="Helical" evidence="7">
    <location>
        <begin position="462"/>
        <end position="480"/>
    </location>
</feature>
<feature type="transmembrane region" description="Helical" evidence="7">
    <location>
        <begin position="41"/>
        <end position="65"/>
    </location>
</feature>
<reference evidence="11" key="2">
    <citation type="submission" date="2012-03" db="EMBL/GenBank/DDBJ databases">
        <title>Genome sequence of the fruiting myxobacterium Corallococcus coralloides DSM 2259.</title>
        <authorList>
            <person name="Huntley S."/>
            <person name="Zhang Y."/>
            <person name="Treuner-Lange A."/>
            <person name="Sensen C.W."/>
            <person name="Sogaard-Andersen L."/>
        </authorList>
    </citation>
    <scope>NUCLEOTIDE SEQUENCE [LARGE SCALE GENOMIC DNA]</scope>
    <source>
        <strain evidence="11">ATCC 25202 / DSM 2259 / NBRC 100086 / M2</strain>
    </source>
</reference>
<keyword evidence="5 7" id="KW-0472">Membrane</keyword>
<evidence type="ECO:0000256" key="7">
    <source>
        <dbReference type="SAM" id="Phobius"/>
    </source>
</evidence>
<gene>
    <name evidence="10" type="ordered locus">COCOR_05183</name>
</gene>
<name>H8MST6_CORCM</name>